<dbReference type="Pfam" id="PF09359">
    <property type="entry name" value="VTC"/>
    <property type="match status" value="1"/>
</dbReference>
<organism evidence="3 4">
    <name type="scientific">Schaalia naturae</name>
    <dbReference type="NCBI Taxonomy" id="635203"/>
    <lineage>
        <taxon>Bacteria</taxon>
        <taxon>Bacillati</taxon>
        <taxon>Actinomycetota</taxon>
        <taxon>Actinomycetes</taxon>
        <taxon>Actinomycetales</taxon>
        <taxon>Actinomycetaceae</taxon>
        <taxon>Schaalia</taxon>
    </lineage>
</organism>
<comment type="caution">
    <text evidence="3">The sequence shown here is derived from an EMBL/GenBank/DDBJ whole genome shotgun (WGS) entry which is preliminary data.</text>
</comment>
<feature type="region of interest" description="Disordered" evidence="1">
    <location>
        <begin position="264"/>
        <end position="299"/>
    </location>
</feature>
<reference evidence="4" key="1">
    <citation type="journal article" date="2019" name="Int. J. Syst. Evol. Microbiol.">
        <title>The Global Catalogue of Microorganisms (GCM) 10K type strain sequencing project: providing services to taxonomists for standard genome sequencing and annotation.</title>
        <authorList>
            <consortium name="The Broad Institute Genomics Platform"/>
            <consortium name="The Broad Institute Genome Sequencing Center for Infectious Disease"/>
            <person name="Wu L."/>
            <person name="Ma J."/>
        </authorList>
    </citation>
    <scope>NUCLEOTIDE SEQUENCE [LARGE SCALE GENOMIC DNA]</scope>
    <source>
        <strain evidence="4">CCUG 56698</strain>
    </source>
</reference>
<dbReference type="CDD" id="cd07750">
    <property type="entry name" value="PolyPPase_VTC_like"/>
    <property type="match status" value="1"/>
</dbReference>
<name>A0ABW2SPE8_9ACTO</name>
<dbReference type="InterPro" id="IPR018966">
    <property type="entry name" value="VTC_domain"/>
</dbReference>
<evidence type="ECO:0000259" key="2">
    <source>
        <dbReference type="Pfam" id="PF09359"/>
    </source>
</evidence>
<accession>A0ABW2SPE8</accession>
<dbReference type="EMBL" id="JBHTEF010000001">
    <property type="protein sequence ID" value="MFC7581463.1"/>
    <property type="molecule type" value="Genomic_DNA"/>
</dbReference>
<dbReference type="RefSeq" id="WP_380976306.1">
    <property type="nucleotide sequence ID" value="NZ_JBHTEF010000001.1"/>
</dbReference>
<gene>
    <name evidence="3" type="ORF">ACFQWG_09685</name>
</gene>
<evidence type="ECO:0000313" key="4">
    <source>
        <dbReference type="Proteomes" id="UP001596527"/>
    </source>
</evidence>
<dbReference type="Proteomes" id="UP001596527">
    <property type="component" value="Unassembled WGS sequence"/>
</dbReference>
<evidence type="ECO:0000256" key="1">
    <source>
        <dbReference type="SAM" id="MobiDB-lite"/>
    </source>
</evidence>
<dbReference type="Gene3D" id="3.20.100.30">
    <property type="entry name" value="VTC, catalytic tunnel domain"/>
    <property type="match status" value="1"/>
</dbReference>
<protein>
    <submittedName>
        <fullName evidence="3">Polyphosphate polymerase domain-containing protein</fullName>
    </submittedName>
</protein>
<dbReference type="InterPro" id="IPR042267">
    <property type="entry name" value="VTC_sf"/>
</dbReference>
<evidence type="ECO:0000313" key="3">
    <source>
        <dbReference type="EMBL" id="MFC7581463.1"/>
    </source>
</evidence>
<proteinExistence type="predicted"/>
<keyword evidence="4" id="KW-1185">Reference proteome</keyword>
<sequence length="299" mass="32371">MTAPAAWAAPIPPLPSISLDELVARAEMLTRIDRKYLLERPQVPAVLAGLDPATRVLEIGGVRTQVYRSTYFDTPGLDSYCAAAHPRRRRFKVRTRVYADSASAFLEVKTRGPRGATVKERITLPLAAARADDLTDAGRAWVGGRLAALGREPSLAERLRPVLHCSYRRATLAMPEGGRATLDTDLVWTDAVGARLDCPDLAIIETKSDSSPSCLDRLLWAHGRRPERVSKFATALAALHPDLPANRWARALRRADLQTARSTGLCADPHGARIGGPRSGDHPTTIPAVAGTTTEGPTR</sequence>
<feature type="domain" description="VTC" evidence="2">
    <location>
        <begin position="31"/>
        <end position="240"/>
    </location>
</feature>